<keyword evidence="2" id="KW-1185">Reference proteome</keyword>
<evidence type="ECO:0000313" key="1">
    <source>
        <dbReference type="EMBL" id="MEK8045250.1"/>
    </source>
</evidence>
<dbReference type="Proteomes" id="UP001379945">
    <property type="component" value="Unassembled WGS sequence"/>
</dbReference>
<gene>
    <name evidence="1" type="ORF">AACH00_02685</name>
</gene>
<name>A0ABU9C072_9BURK</name>
<accession>A0ABU9C072</accession>
<proteinExistence type="predicted"/>
<comment type="caution">
    <text evidence="1">The sequence shown here is derived from an EMBL/GenBank/DDBJ whole genome shotgun (WGS) entry which is preliminary data.</text>
</comment>
<dbReference type="EMBL" id="JBBUTI010000001">
    <property type="protein sequence ID" value="MEK8045250.1"/>
    <property type="molecule type" value="Genomic_DNA"/>
</dbReference>
<evidence type="ECO:0000313" key="2">
    <source>
        <dbReference type="Proteomes" id="UP001379945"/>
    </source>
</evidence>
<organism evidence="1 2">
    <name type="scientific">Ideonella margarita</name>
    <dbReference type="NCBI Taxonomy" id="2984191"/>
    <lineage>
        <taxon>Bacteria</taxon>
        <taxon>Pseudomonadati</taxon>
        <taxon>Pseudomonadota</taxon>
        <taxon>Betaproteobacteria</taxon>
        <taxon>Burkholderiales</taxon>
        <taxon>Sphaerotilaceae</taxon>
        <taxon>Ideonella</taxon>
    </lineage>
</organism>
<dbReference type="RefSeq" id="WP_341397394.1">
    <property type="nucleotide sequence ID" value="NZ_JBBUTI010000001.1"/>
</dbReference>
<protein>
    <submittedName>
        <fullName evidence="1">Uncharacterized protein</fullName>
    </submittedName>
</protein>
<sequence length="381" mass="41419">MAQASFAFDDAGVAASPVTSGTPQQGTGRHGRHPLAATAWAAADDSEPDEAWQIGWEHARHGLVPPPAHLLPGHPVRQGWDAGRLCFRQRTRTANHAVHAWLSLRLSTWQQGRAFEPVQVTPHYLSQLMQGRCPVLRQAVNDGTPTAAVGVVDAVNSSAGVAAGNLAMLSTAAWAARANRRWDEARLMAVVAEAHPDGEAEGLTSPQWARLAALLSYVTPLPHAVAASIPMRVLPTNRLRLLNPIQGLQALITLQLTHADWSERAAQLAALLPETQTELRSDFHLFFHSLLPRAWDGGRPADARALRERLEDAWAQPQVIRRWQRFASRLNAEQAEQLVTRAVKLGLAGKESMVQLHGAAQATEGWALETGGYGRSSVMRT</sequence>
<reference evidence="1 2" key="1">
    <citation type="submission" date="2024-04" db="EMBL/GenBank/DDBJ databases">
        <title>Novel species of the genus Ideonella isolated from streams.</title>
        <authorList>
            <person name="Lu H."/>
        </authorList>
    </citation>
    <scope>NUCLEOTIDE SEQUENCE [LARGE SCALE GENOMIC DNA]</scope>
    <source>
        <strain evidence="1 2">LYT19W</strain>
    </source>
</reference>